<dbReference type="PROSITE" id="PS00107">
    <property type="entry name" value="PROTEIN_KINASE_ATP"/>
    <property type="match status" value="1"/>
</dbReference>
<dbReference type="Gene3D" id="3.40.50.10140">
    <property type="entry name" value="Toll/interleukin-1 receptor homology (TIR) domain"/>
    <property type="match status" value="1"/>
</dbReference>
<dbReference type="PANTHER" id="PTHR11042">
    <property type="entry name" value="EUKARYOTIC TRANSLATION INITIATION FACTOR 2-ALPHA KINASE EIF2-ALPHA KINASE -RELATED"/>
    <property type="match status" value="1"/>
</dbReference>
<keyword evidence="9" id="KW-1185">Reference proteome</keyword>
<evidence type="ECO:0000256" key="3">
    <source>
        <dbReference type="ARBA" id="ARBA00022777"/>
    </source>
</evidence>
<accession>A0ABP0GQ64</accession>
<feature type="binding site" evidence="5">
    <location>
        <position position="41"/>
    </location>
    <ligand>
        <name>ATP</name>
        <dbReference type="ChEBI" id="CHEBI:30616"/>
    </ligand>
</feature>
<dbReference type="PROSITE" id="PS50011">
    <property type="entry name" value="PROTEIN_KINASE_DOM"/>
    <property type="match status" value="1"/>
</dbReference>
<evidence type="ECO:0000259" key="7">
    <source>
        <dbReference type="PROSITE" id="PS50011"/>
    </source>
</evidence>
<proteinExistence type="predicted"/>
<dbReference type="InterPro" id="IPR011009">
    <property type="entry name" value="Kinase-like_dom_sf"/>
</dbReference>
<evidence type="ECO:0000313" key="8">
    <source>
        <dbReference type="EMBL" id="CAK8693896.1"/>
    </source>
</evidence>
<dbReference type="Pfam" id="PF00069">
    <property type="entry name" value="Pkinase"/>
    <property type="match status" value="1"/>
</dbReference>
<keyword evidence="1" id="KW-0808">Transferase</keyword>
<keyword evidence="3" id="KW-0418">Kinase</keyword>
<gene>
    <name evidence="8" type="ORF">CVLEPA_LOCUS27183</name>
</gene>
<feature type="domain" description="Protein kinase" evidence="7">
    <location>
        <begin position="12"/>
        <end position="321"/>
    </location>
</feature>
<comment type="caution">
    <text evidence="8">The sequence shown here is derived from an EMBL/GenBank/DDBJ whole genome shotgun (WGS) entry which is preliminary data.</text>
</comment>
<keyword evidence="4 5" id="KW-0067">ATP-binding</keyword>
<dbReference type="InterPro" id="IPR050339">
    <property type="entry name" value="CC_SR_Kinase"/>
</dbReference>
<dbReference type="EMBL" id="CAWYQH010000141">
    <property type="protein sequence ID" value="CAK8693896.1"/>
    <property type="molecule type" value="Genomic_DNA"/>
</dbReference>
<evidence type="ECO:0000256" key="2">
    <source>
        <dbReference type="ARBA" id="ARBA00022741"/>
    </source>
</evidence>
<evidence type="ECO:0000256" key="5">
    <source>
        <dbReference type="PROSITE-ProRule" id="PRU10141"/>
    </source>
</evidence>
<feature type="region of interest" description="Disordered" evidence="6">
    <location>
        <begin position="101"/>
        <end position="121"/>
    </location>
</feature>
<evidence type="ECO:0000256" key="1">
    <source>
        <dbReference type="ARBA" id="ARBA00022679"/>
    </source>
</evidence>
<dbReference type="Proteomes" id="UP001642483">
    <property type="component" value="Unassembled WGS sequence"/>
</dbReference>
<evidence type="ECO:0000256" key="6">
    <source>
        <dbReference type="SAM" id="MobiDB-lite"/>
    </source>
</evidence>
<sequence>MDVGSTNSLDIFHEMKSLGKGSYGKVWKAQHRIDERFYAIKCTLSDCVHLEAKVMSSLLHDHLVRYYNSWLGPKPDKDAVISSSNASSCDGIFFQKNHSAESQQSSWDDSEDESEPSEKNSLERATNALYIQMEYCDGGTLRNAIDEGLSRNMERVRRLFSELVNGLAYLHSKGIVHRDLNPKNIFLHKGVIKIGDLGMATYHDEEMVHSEEENCSFFGTKLYLAPESSRRKSSRNMKLDIYSLGIIKFEMCWQRDGDVATESERACVLKNLRQSAICFPPNFDPSLFEHNLIKSCLNHDPTQRPTVEDLRQRTLQYKRFIDEPDHLTDTKPSVTSTSITERESVANLSVKLESASTNNQPIFHVGIFSHPKDEKISGRLKKKIQSLGYSVLTYHEIQKPSKTDLEKSLWFVEECMFMFWVATSNSINDADMDHFLNVAFEESKKCWNKCKVRSICVVIPEEDPNFSPPTSLRVYHPLREDESFQDSVTDMINELYKNLQKTRPF</sequence>
<dbReference type="InterPro" id="IPR000719">
    <property type="entry name" value="Prot_kinase_dom"/>
</dbReference>
<protein>
    <recommendedName>
        <fullName evidence="7">Protein kinase domain-containing protein</fullName>
    </recommendedName>
</protein>
<evidence type="ECO:0000256" key="4">
    <source>
        <dbReference type="ARBA" id="ARBA00022840"/>
    </source>
</evidence>
<dbReference type="InterPro" id="IPR035897">
    <property type="entry name" value="Toll_tir_struct_dom_sf"/>
</dbReference>
<reference evidence="8 9" key="1">
    <citation type="submission" date="2024-02" db="EMBL/GenBank/DDBJ databases">
        <authorList>
            <person name="Daric V."/>
            <person name="Darras S."/>
        </authorList>
    </citation>
    <scope>NUCLEOTIDE SEQUENCE [LARGE SCALE GENOMIC DNA]</scope>
</reference>
<evidence type="ECO:0000313" key="9">
    <source>
        <dbReference type="Proteomes" id="UP001642483"/>
    </source>
</evidence>
<dbReference type="Gene3D" id="3.30.200.20">
    <property type="entry name" value="Phosphorylase Kinase, domain 1"/>
    <property type="match status" value="1"/>
</dbReference>
<dbReference type="InterPro" id="IPR017441">
    <property type="entry name" value="Protein_kinase_ATP_BS"/>
</dbReference>
<dbReference type="SUPFAM" id="SSF56112">
    <property type="entry name" value="Protein kinase-like (PK-like)"/>
    <property type="match status" value="1"/>
</dbReference>
<dbReference type="Gene3D" id="1.10.510.10">
    <property type="entry name" value="Transferase(Phosphotransferase) domain 1"/>
    <property type="match status" value="1"/>
</dbReference>
<organism evidence="8 9">
    <name type="scientific">Clavelina lepadiformis</name>
    <name type="common">Light-bulb sea squirt</name>
    <name type="synonym">Ascidia lepadiformis</name>
    <dbReference type="NCBI Taxonomy" id="159417"/>
    <lineage>
        <taxon>Eukaryota</taxon>
        <taxon>Metazoa</taxon>
        <taxon>Chordata</taxon>
        <taxon>Tunicata</taxon>
        <taxon>Ascidiacea</taxon>
        <taxon>Aplousobranchia</taxon>
        <taxon>Clavelinidae</taxon>
        <taxon>Clavelina</taxon>
    </lineage>
</organism>
<name>A0ABP0GQ64_CLALP</name>
<keyword evidence="2 5" id="KW-0547">Nucleotide-binding</keyword>